<feature type="transmembrane region" description="Helical" evidence="9">
    <location>
        <begin position="70"/>
        <end position="87"/>
    </location>
</feature>
<dbReference type="InterPro" id="IPR050482">
    <property type="entry name" value="Sensor_HK_TwoCompSys"/>
</dbReference>
<dbReference type="Proteomes" id="UP001336020">
    <property type="component" value="Unassembled WGS sequence"/>
</dbReference>
<keyword evidence="12" id="KW-1185">Reference proteome</keyword>
<evidence type="ECO:0000256" key="3">
    <source>
        <dbReference type="ARBA" id="ARBA00022553"/>
    </source>
</evidence>
<dbReference type="PANTHER" id="PTHR24421:SF10">
    <property type="entry name" value="NITRATE_NITRITE SENSOR PROTEIN NARQ"/>
    <property type="match status" value="1"/>
</dbReference>
<evidence type="ECO:0000259" key="10">
    <source>
        <dbReference type="Pfam" id="PF07730"/>
    </source>
</evidence>
<accession>A0ABU7L560</accession>
<keyword evidence="3" id="KW-0597">Phosphoprotein</keyword>
<dbReference type="Pfam" id="PF07730">
    <property type="entry name" value="HisKA_3"/>
    <property type="match status" value="1"/>
</dbReference>
<keyword evidence="4" id="KW-0808">Transferase</keyword>
<proteinExistence type="predicted"/>
<dbReference type="EMBL" id="JAUTXY010000001">
    <property type="protein sequence ID" value="MEE2056643.1"/>
    <property type="molecule type" value="Genomic_DNA"/>
</dbReference>
<dbReference type="InterPro" id="IPR011712">
    <property type="entry name" value="Sig_transdc_His_kin_sub3_dim/P"/>
</dbReference>
<comment type="catalytic activity">
    <reaction evidence="1">
        <text>ATP + protein L-histidine = ADP + protein N-phospho-L-histidine.</text>
        <dbReference type="EC" id="2.7.13.3"/>
    </reaction>
</comment>
<dbReference type="Gene3D" id="1.20.5.1930">
    <property type="match status" value="1"/>
</dbReference>
<feature type="transmembrane region" description="Helical" evidence="9">
    <location>
        <begin position="42"/>
        <end position="63"/>
    </location>
</feature>
<evidence type="ECO:0000256" key="9">
    <source>
        <dbReference type="SAM" id="Phobius"/>
    </source>
</evidence>
<dbReference type="RefSeq" id="WP_330132013.1">
    <property type="nucleotide sequence ID" value="NZ_JAUTXY010000001.1"/>
</dbReference>
<keyword evidence="9" id="KW-1133">Transmembrane helix</keyword>
<evidence type="ECO:0000256" key="2">
    <source>
        <dbReference type="ARBA" id="ARBA00012438"/>
    </source>
</evidence>
<dbReference type="CDD" id="cd16917">
    <property type="entry name" value="HATPase_UhpB-NarQ-NarX-like"/>
    <property type="match status" value="1"/>
</dbReference>
<comment type="caution">
    <text evidence="11">The sequence shown here is derived from an EMBL/GenBank/DDBJ whole genome shotgun (WGS) entry which is preliminary data.</text>
</comment>
<dbReference type="SUPFAM" id="SSF55874">
    <property type="entry name" value="ATPase domain of HSP90 chaperone/DNA topoisomerase II/histidine kinase"/>
    <property type="match status" value="1"/>
</dbReference>
<keyword evidence="9" id="KW-0812">Transmembrane</keyword>
<dbReference type="Gene3D" id="3.30.565.10">
    <property type="entry name" value="Histidine kinase-like ATPase, C-terminal domain"/>
    <property type="match status" value="1"/>
</dbReference>
<keyword evidence="8" id="KW-0902">Two-component regulatory system</keyword>
<dbReference type="GO" id="GO:0016301">
    <property type="term" value="F:kinase activity"/>
    <property type="evidence" value="ECO:0007669"/>
    <property type="project" value="UniProtKB-KW"/>
</dbReference>
<dbReference type="PROSITE" id="PS51257">
    <property type="entry name" value="PROKAR_LIPOPROTEIN"/>
    <property type="match status" value="1"/>
</dbReference>
<evidence type="ECO:0000256" key="6">
    <source>
        <dbReference type="ARBA" id="ARBA00022777"/>
    </source>
</evidence>
<organism evidence="11 12">
    <name type="scientific">Rhodococcus artemisiae</name>
    <dbReference type="NCBI Taxonomy" id="714159"/>
    <lineage>
        <taxon>Bacteria</taxon>
        <taxon>Bacillati</taxon>
        <taxon>Actinomycetota</taxon>
        <taxon>Actinomycetes</taxon>
        <taxon>Mycobacteriales</taxon>
        <taxon>Nocardiaceae</taxon>
        <taxon>Rhodococcus</taxon>
    </lineage>
</organism>
<dbReference type="InterPro" id="IPR036890">
    <property type="entry name" value="HATPase_C_sf"/>
</dbReference>
<protein>
    <recommendedName>
        <fullName evidence="2">histidine kinase</fullName>
        <ecNumber evidence="2">2.7.13.3</ecNumber>
    </recommendedName>
</protein>
<keyword evidence="5" id="KW-0547">Nucleotide-binding</keyword>
<feature type="domain" description="Signal transduction histidine kinase subgroup 3 dimerisation and phosphoacceptor" evidence="10">
    <location>
        <begin position="183"/>
        <end position="248"/>
    </location>
</feature>
<keyword evidence="9" id="KW-0472">Membrane</keyword>
<feature type="transmembrane region" description="Helical" evidence="9">
    <location>
        <begin position="12"/>
        <end position="36"/>
    </location>
</feature>
<keyword evidence="6 11" id="KW-0418">Kinase</keyword>
<evidence type="ECO:0000256" key="1">
    <source>
        <dbReference type="ARBA" id="ARBA00000085"/>
    </source>
</evidence>
<dbReference type="PANTHER" id="PTHR24421">
    <property type="entry name" value="NITRATE/NITRITE SENSOR PROTEIN NARX-RELATED"/>
    <property type="match status" value="1"/>
</dbReference>
<evidence type="ECO:0000256" key="8">
    <source>
        <dbReference type="ARBA" id="ARBA00023012"/>
    </source>
</evidence>
<evidence type="ECO:0000313" key="11">
    <source>
        <dbReference type="EMBL" id="MEE2056643.1"/>
    </source>
</evidence>
<name>A0ABU7L560_9NOCA</name>
<keyword evidence="7" id="KW-0067">ATP-binding</keyword>
<sequence length="396" mass="41992">MAFFRRRMAASGYDYPVGVMLFGHIGMVVVACIAVAQRDGLVPPGWALLFGLIAATAPIVGDLVEPDSMLVRLLMGLVVLGATSLLLVRPPDAAFDFAPLVLVLMVGEIAAMTPFSVSVGALAAAAATLTAFAFAGNLDGGLYYLGAVVLGWIIGRLLLTQLRLLHQERAAQAIQAEQAATSERQRIAREVHDVVAHSLSVTLLHLTAARRALEQDRDIDEAVDALTDAERLGREAMADIRRTVGLLDAGPSSTRPEPTIGDIPELIDDFRRAGVPVTFEMSGEMDEAPGAVGHGIYRICQESLANIVKHAPAAKTEVRLEIGAQWLSLRIHNGLHVPASPPSGEVGSGLRGMRERAALLGGQLRAGPDDGGWSVRARVPLTADSCPIVRRIPGLT</sequence>
<evidence type="ECO:0000256" key="5">
    <source>
        <dbReference type="ARBA" id="ARBA00022741"/>
    </source>
</evidence>
<feature type="transmembrane region" description="Helical" evidence="9">
    <location>
        <begin position="141"/>
        <end position="159"/>
    </location>
</feature>
<gene>
    <name evidence="11" type="ORF">Q7514_03765</name>
</gene>
<reference evidence="11 12" key="1">
    <citation type="submission" date="2023-07" db="EMBL/GenBank/DDBJ databases">
        <authorList>
            <person name="Girao M."/>
            <person name="Carvalho M.F."/>
        </authorList>
    </citation>
    <scope>NUCLEOTIDE SEQUENCE [LARGE SCALE GENOMIC DNA]</scope>
    <source>
        <strain evidence="11 12">YIM65754</strain>
    </source>
</reference>
<dbReference type="EC" id="2.7.13.3" evidence="2"/>
<evidence type="ECO:0000256" key="4">
    <source>
        <dbReference type="ARBA" id="ARBA00022679"/>
    </source>
</evidence>
<evidence type="ECO:0000256" key="7">
    <source>
        <dbReference type="ARBA" id="ARBA00022840"/>
    </source>
</evidence>
<evidence type="ECO:0000313" key="12">
    <source>
        <dbReference type="Proteomes" id="UP001336020"/>
    </source>
</evidence>